<evidence type="ECO:0000256" key="3">
    <source>
        <dbReference type="ARBA" id="ARBA00022475"/>
    </source>
</evidence>
<dbReference type="Proteomes" id="UP000190965">
    <property type="component" value="Unassembled WGS sequence"/>
</dbReference>
<keyword evidence="6 8" id="KW-0472">Membrane</keyword>
<comment type="similarity">
    <text evidence="7">Belongs to the binding-protein-dependent transport system permease family. OppBC subfamily.</text>
</comment>
<accession>A0A1T2Z7C9</accession>
<keyword evidence="2 8" id="KW-0813">Transport</keyword>
<comment type="subcellular location">
    <subcellularLocation>
        <location evidence="1 8">Cell membrane</location>
        <topology evidence="1 8">Multi-pass membrane protein</topology>
    </subcellularLocation>
</comment>
<dbReference type="PANTHER" id="PTHR43163:SF6">
    <property type="entry name" value="DIPEPTIDE TRANSPORT SYSTEM PERMEASE PROTEIN DPPB-RELATED"/>
    <property type="match status" value="1"/>
</dbReference>
<evidence type="ECO:0000256" key="7">
    <source>
        <dbReference type="ARBA" id="ARBA00024202"/>
    </source>
</evidence>
<dbReference type="EMBL" id="MSDF01000007">
    <property type="protein sequence ID" value="OPA99803.1"/>
    <property type="molecule type" value="Genomic_DNA"/>
</dbReference>
<gene>
    <name evidence="10" type="ORF">BFW87_03555</name>
</gene>
<evidence type="ECO:0000313" key="10">
    <source>
        <dbReference type="EMBL" id="OPA99803.1"/>
    </source>
</evidence>
<dbReference type="Pfam" id="PF19300">
    <property type="entry name" value="BPD_transp_1_N"/>
    <property type="match status" value="1"/>
</dbReference>
<evidence type="ECO:0000256" key="6">
    <source>
        <dbReference type="ARBA" id="ARBA00023136"/>
    </source>
</evidence>
<dbReference type="Pfam" id="PF00528">
    <property type="entry name" value="BPD_transp_1"/>
    <property type="match status" value="1"/>
</dbReference>
<feature type="transmembrane region" description="Helical" evidence="8">
    <location>
        <begin position="284"/>
        <end position="306"/>
    </location>
</feature>
<dbReference type="OrthoDB" id="9805855at2"/>
<dbReference type="Gene3D" id="1.10.3720.10">
    <property type="entry name" value="MetI-like"/>
    <property type="match status" value="1"/>
</dbReference>
<feature type="transmembrane region" description="Helical" evidence="8">
    <location>
        <begin position="12"/>
        <end position="32"/>
    </location>
</feature>
<dbReference type="SUPFAM" id="SSF161098">
    <property type="entry name" value="MetI-like"/>
    <property type="match status" value="1"/>
</dbReference>
<feature type="transmembrane region" description="Helical" evidence="8">
    <location>
        <begin position="176"/>
        <end position="195"/>
    </location>
</feature>
<sequence>MPEFAYILKRLLLIIPTLLVILLVTFIIVRLLPGDPASAMIGDRSQDVDVLRINHELGLDKPLPVQFLYFVRQVLTGNLGNSFALHSPVNSIIAQRLPVTLLLTAMAGFFALLLAIPLAFVSALRRHSTTDMTIRGTFQVALSMPPFYIGLVLLTVFSAHLHWFPVGGYGDTFVDHLYHLFLPAMTLALSLAAVLMNSLRTSIIAVLDAEYVAFARAKGLSRRVILLRHVLPNALIPTLTLFALNIGTIIGGAVITETVFAIPGICRLMVDSIFTRDYPMVQGLVIVLAVLVSVMFLLTDLVQMLLDPRRAR</sequence>
<evidence type="ECO:0000256" key="2">
    <source>
        <dbReference type="ARBA" id="ARBA00022448"/>
    </source>
</evidence>
<keyword evidence="4 8" id="KW-0812">Transmembrane</keyword>
<comment type="caution">
    <text evidence="10">The sequence shown here is derived from an EMBL/GenBank/DDBJ whole genome shotgun (WGS) entry which is preliminary data.</text>
</comment>
<name>A0A1T2Z7C9_PSEFL</name>
<organism evidence="10 11">
    <name type="scientific">Pseudomonas fluorescens</name>
    <dbReference type="NCBI Taxonomy" id="294"/>
    <lineage>
        <taxon>Bacteria</taxon>
        <taxon>Pseudomonadati</taxon>
        <taxon>Pseudomonadota</taxon>
        <taxon>Gammaproteobacteria</taxon>
        <taxon>Pseudomonadales</taxon>
        <taxon>Pseudomonadaceae</taxon>
        <taxon>Pseudomonas</taxon>
    </lineage>
</organism>
<feature type="domain" description="ABC transmembrane type-1" evidence="9">
    <location>
        <begin position="97"/>
        <end position="303"/>
    </location>
</feature>
<dbReference type="PANTHER" id="PTHR43163">
    <property type="entry name" value="DIPEPTIDE TRANSPORT SYSTEM PERMEASE PROTEIN DPPB-RELATED"/>
    <property type="match status" value="1"/>
</dbReference>
<evidence type="ECO:0000256" key="4">
    <source>
        <dbReference type="ARBA" id="ARBA00022692"/>
    </source>
</evidence>
<feature type="transmembrane region" description="Helical" evidence="8">
    <location>
        <begin position="101"/>
        <end position="124"/>
    </location>
</feature>
<evidence type="ECO:0000256" key="8">
    <source>
        <dbReference type="RuleBase" id="RU363032"/>
    </source>
</evidence>
<evidence type="ECO:0000256" key="5">
    <source>
        <dbReference type="ARBA" id="ARBA00022989"/>
    </source>
</evidence>
<feature type="transmembrane region" description="Helical" evidence="8">
    <location>
        <begin position="230"/>
        <end position="255"/>
    </location>
</feature>
<proteinExistence type="inferred from homology"/>
<feature type="transmembrane region" description="Helical" evidence="8">
    <location>
        <begin position="145"/>
        <end position="164"/>
    </location>
</feature>
<dbReference type="InterPro" id="IPR000515">
    <property type="entry name" value="MetI-like"/>
</dbReference>
<dbReference type="RefSeq" id="WP_078738595.1">
    <property type="nucleotide sequence ID" value="NZ_MSDF01000007.1"/>
</dbReference>
<reference evidence="10 11" key="1">
    <citation type="submission" date="2016-12" db="EMBL/GenBank/DDBJ databases">
        <title>Draft genome sequences of seven strains of Pseudomonas fluorescens that produce 4-formylaminooxyvinylglycine.</title>
        <authorList>
            <person name="Okrent R.A."/>
            <person name="Manning V.A."/>
            <person name="Trippe K.M."/>
        </authorList>
    </citation>
    <scope>NUCLEOTIDE SEQUENCE [LARGE SCALE GENOMIC DNA]</scope>
    <source>
        <strain evidence="10 11">P5A</strain>
    </source>
</reference>
<dbReference type="GO" id="GO:0005886">
    <property type="term" value="C:plasma membrane"/>
    <property type="evidence" value="ECO:0007669"/>
    <property type="project" value="UniProtKB-SubCell"/>
</dbReference>
<protein>
    <submittedName>
        <fullName evidence="10">ABC transporter permease</fullName>
    </submittedName>
</protein>
<dbReference type="InterPro" id="IPR035906">
    <property type="entry name" value="MetI-like_sf"/>
</dbReference>
<keyword evidence="5 8" id="KW-1133">Transmembrane helix</keyword>
<dbReference type="AlphaFoldDB" id="A0A1T2Z7C9"/>
<evidence type="ECO:0000256" key="1">
    <source>
        <dbReference type="ARBA" id="ARBA00004651"/>
    </source>
</evidence>
<dbReference type="PROSITE" id="PS50928">
    <property type="entry name" value="ABC_TM1"/>
    <property type="match status" value="1"/>
</dbReference>
<evidence type="ECO:0000259" key="9">
    <source>
        <dbReference type="PROSITE" id="PS50928"/>
    </source>
</evidence>
<dbReference type="GO" id="GO:0055085">
    <property type="term" value="P:transmembrane transport"/>
    <property type="evidence" value="ECO:0007669"/>
    <property type="project" value="InterPro"/>
</dbReference>
<dbReference type="InterPro" id="IPR045621">
    <property type="entry name" value="BPD_transp_1_N"/>
</dbReference>
<dbReference type="CDD" id="cd06261">
    <property type="entry name" value="TM_PBP2"/>
    <property type="match status" value="1"/>
</dbReference>
<keyword evidence="3" id="KW-1003">Cell membrane</keyword>
<evidence type="ECO:0000313" key="11">
    <source>
        <dbReference type="Proteomes" id="UP000190965"/>
    </source>
</evidence>